<dbReference type="InterPro" id="IPR050807">
    <property type="entry name" value="TransReg_Diox_bact_type"/>
</dbReference>
<dbReference type="AlphaFoldDB" id="A0A7U3UYF5"/>
<name>A0A7U3UYF5_9ACTN</name>
<dbReference type="GO" id="GO:0005829">
    <property type="term" value="C:cytosol"/>
    <property type="evidence" value="ECO:0007669"/>
    <property type="project" value="TreeGrafter"/>
</dbReference>
<dbReference type="EMBL" id="AP018365">
    <property type="protein sequence ID" value="BBB01127.1"/>
    <property type="molecule type" value="Genomic_DNA"/>
</dbReference>
<dbReference type="InterPro" id="IPR010982">
    <property type="entry name" value="Lambda_DNA-bd_dom_sf"/>
</dbReference>
<keyword evidence="4" id="KW-1185">Reference proteome</keyword>
<gene>
    <name evidence="3" type="ORF">RVR_8384</name>
</gene>
<dbReference type="InterPro" id="IPR001387">
    <property type="entry name" value="Cro/C1-type_HTH"/>
</dbReference>
<reference evidence="3 4" key="2">
    <citation type="journal article" date="2011" name="J. Antibiot.">
        <title>Furaquinocins I and J: novel polyketide isoprenoid hybrid compounds from Streptomyces reveromyceticus SN-593.</title>
        <authorList>
            <person name="Panthee S."/>
            <person name="Takahashi S."/>
            <person name="Takagi H."/>
            <person name="Nogawa T."/>
            <person name="Oowada E."/>
            <person name="Uramoto M."/>
            <person name="Osada H."/>
        </authorList>
    </citation>
    <scope>NUCLEOTIDE SEQUENCE [LARGE SCALE GENOMIC DNA]</scope>
    <source>
        <strain evidence="3 4">SN-593</strain>
    </source>
</reference>
<dbReference type="KEGG" id="arev:RVR_8384"/>
<dbReference type="SUPFAM" id="SSF47413">
    <property type="entry name" value="lambda repressor-like DNA-binding domains"/>
    <property type="match status" value="1"/>
</dbReference>
<sequence>MQERLRVGRRIRVAREERQLSQERLAELAGIGRHSVYRTELATHSPSLDHLVLIAQALGVPLTDLIRD</sequence>
<dbReference type="PANTHER" id="PTHR46797:SF1">
    <property type="entry name" value="METHYLPHOSPHONATE SYNTHASE"/>
    <property type="match status" value="1"/>
</dbReference>
<evidence type="ECO:0000259" key="2">
    <source>
        <dbReference type="PROSITE" id="PS50943"/>
    </source>
</evidence>
<dbReference type="GO" id="GO:0003700">
    <property type="term" value="F:DNA-binding transcription factor activity"/>
    <property type="evidence" value="ECO:0007669"/>
    <property type="project" value="TreeGrafter"/>
</dbReference>
<evidence type="ECO:0000313" key="4">
    <source>
        <dbReference type="Proteomes" id="UP000595703"/>
    </source>
</evidence>
<feature type="domain" description="HTH cro/C1-type" evidence="2">
    <location>
        <begin position="11"/>
        <end position="65"/>
    </location>
</feature>
<dbReference type="PROSITE" id="PS50943">
    <property type="entry name" value="HTH_CROC1"/>
    <property type="match status" value="1"/>
</dbReference>
<evidence type="ECO:0000256" key="1">
    <source>
        <dbReference type="ARBA" id="ARBA00023125"/>
    </source>
</evidence>
<dbReference type="CDD" id="cd00093">
    <property type="entry name" value="HTH_XRE"/>
    <property type="match status" value="1"/>
</dbReference>
<keyword evidence="1" id="KW-0238">DNA-binding</keyword>
<protein>
    <recommendedName>
        <fullName evidence="2">HTH cro/C1-type domain-containing protein</fullName>
    </recommendedName>
</protein>
<dbReference type="Gene3D" id="1.10.260.40">
    <property type="entry name" value="lambda repressor-like DNA-binding domains"/>
    <property type="match status" value="1"/>
</dbReference>
<evidence type="ECO:0000313" key="3">
    <source>
        <dbReference type="EMBL" id="BBB01127.1"/>
    </source>
</evidence>
<reference evidence="3 4" key="1">
    <citation type="journal article" date="2010" name="J. Bacteriol.">
        <title>Biochemical characterization of a novel indole prenyltransferase from Streptomyces sp. SN-593.</title>
        <authorList>
            <person name="Takahashi S."/>
            <person name="Takagi H."/>
            <person name="Toyoda A."/>
            <person name="Uramoto M."/>
            <person name="Nogawa T."/>
            <person name="Ueki M."/>
            <person name="Sakaki Y."/>
            <person name="Osada H."/>
        </authorList>
    </citation>
    <scope>NUCLEOTIDE SEQUENCE [LARGE SCALE GENOMIC DNA]</scope>
    <source>
        <strain evidence="3 4">SN-593</strain>
    </source>
</reference>
<reference evidence="3 4" key="4">
    <citation type="journal article" date="2020" name="Sci. Rep.">
        <title>beta-carboline chemical signals induce reveromycin production through a LuxR family regulator in Streptomyces sp. SN-593.</title>
        <authorList>
            <person name="Panthee S."/>
            <person name="Kito N."/>
            <person name="Hayashi T."/>
            <person name="Shimizu T."/>
            <person name="Ishikawa J."/>
            <person name="Hamamoto H."/>
            <person name="Osada H."/>
            <person name="Takahashi S."/>
        </authorList>
    </citation>
    <scope>NUCLEOTIDE SEQUENCE [LARGE SCALE GENOMIC DNA]</scope>
    <source>
        <strain evidence="3 4">SN-593</strain>
    </source>
</reference>
<dbReference type="SMART" id="SM00530">
    <property type="entry name" value="HTH_XRE"/>
    <property type="match status" value="1"/>
</dbReference>
<proteinExistence type="predicted"/>
<dbReference type="GO" id="GO:0003677">
    <property type="term" value="F:DNA binding"/>
    <property type="evidence" value="ECO:0007669"/>
    <property type="project" value="UniProtKB-KW"/>
</dbReference>
<organism evidence="3 4">
    <name type="scientific">Actinacidiphila reveromycinica</name>
    <dbReference type="NCBI Taxonomy" id="659352"/>
    <lineage>
        <taxon>Bacteria</taxon>
        <taxon>Bacillati</taxon>
        <taxon>Actinomycetota</taxon>
        <taxon>Actinomycetes</taxon>
        <taxon>Kitasatosporales</taxon>
        <taxon>Streptomycetaceae</taxon>
        <taxon>Actinacidiphila</taxon>
    </lineage>
</organism>
<dbReference type="Pfam" id="PF01381">
    <property type="entry name" value="HTH_3"/>
    <property type="match status" value="1"/>
</dbReference>
<dbReference type="PANTHER" id="PTHR46797">
    <property type="entry name" value="HTH-TYPE TRANSCRIPTIONAL REGULATOR"/>
    <property type="match status" value="1"/>
</dbReference>
<dbReference type="Proteomes" id="UP000595703">
    <property type="component" value="Chromosome"/>
</dbReference>
<accession>A0A7U3UYF5</accession>
<reference evidence="3 4" key="3">
    <citation type="journal article" date="2011" name="Nat. Chem. Biol.">
        <title>Reveromycin A biosynthesis uses RevG and RevJ for stereospecific spiroacetal formation.</title>
        <authorList>
            <person name="Takahashi S."/>
            <person name="Toyoda A."/>
            <person name="Sekiyama Y."/>
            <person name="Takagi H."/>
            <person name="Nogawa T."/>
            <person name="Uramoto M."/>
            <person name="Suzuki R."/>
            <person name="Koshino H."/>
            <person name="Kumano T."/>
            <person name="Panthee S."/>
            <person name="Dairi T."/>
            <person name="Ishikawa J."/>
            <person name="Ikeda H."/>
            <person name="Sakaki Y."/>
            <person name="Osada H."/>
        </authorList>
    </citation>
    <scope>NUCLEOTIDE SEQUENCE [LARGE SCALE GENOMIC DNA]</scope>
    <source>
        <strain evidence="3 4">SN-593</strain>
    </source>
</reference>